<feature type="transmembrane region" description="Helical" evidence="8">
    <location>
        <begin position="167"/>
        <end position="186"/>
    </location>
</feature>
<evidence type="ECO:0000256" key="8">
    <source>
        <dbReference type="RuleBase" id="RU363041"/>
    </source>
</evidence>
<evidence type="ECO:0000256" key="5">
    <source>
        <dbReference type="ARBA" id="ARBA00022692"/>
    </source>
</evidence>
<dbReference type="InterPro" id="IPR052017">
    <property type="entry name" value="TSUP"/>
</dbReference>
<protein>
    <recommendedName>
        <fullName evidence="8">Probable membrane transporter protein</fullName>
    </recommendedName>
</protein>
<evidence type="ECO:0000256" key="4">
    <source>
        <dbReference type="ARBA" id="ARBA00022475"/>
    </source>
</evidence>
<feature type="transmembrane region" description="Helical" evidence="8">
    <location>
        <begin position="6"/>
        <end position="29"/>
    </location>
</feature>
<evidence type="ECO:0000313" key="9">
    <source>
        <dbReference type="EMBL" id="EMS69738.1"/>
    </source>
</evidence>
<keyword evidence="7 8" id="KW-0472">Membrane</keyword>
<evidence type="ECO:0000256" key="1">
    <source>
        <dbReference type="ARBA" id="ARBA00004651"/>
    </source>
</evidence>
<dbReference type="InterPro" id="IPR002781">
    <property type="entry name" value="TM_pro_TauE-like"/>
</dbReference>
<evidence type="ECO:0000256" key="2">
    <source>
        <dbReference type="ARBA" id="ARBA00009142"/>
    </source>
</evidence>
<feature type="transmembrane region" description="Helical" evidence="8">
    <location>
        <begin position="192"/>
        <end position="211"/>
    </location>
</feature>
<dbReference type="GO" id="GO:0005886">
    <property type="term" value="C:plasma membrane"/>
    <property type="evidence" value="ECO:0007669"/>
    <property type="project" value="UniProtKB-SubCell"/>
</dbReference>
<dbReference type="Proteomes" id="UP000014155">
    <property type="component" value="Unassembled WGS sequence"/>
</dbReference>
<evidence type="ECO:0000256" key="6">
    <source>
        <dbReference type="ARBA" id="ARBA00022989"/>
    </source>
</evidence>
<dbReference type="RefSeq" id="WP_004630077.1">
    <property type="nucleotide sequence ID" value="NZ_AORV01000065.1"/>
</dbReference>
<gene>
    <name evidence="9" type="ORF">CTER_4677</name>
</gene>
<keyword evidence="3" id="KW-0813">Transport</keyword>
<feature type="transmembrane region" description="Helical" evidence="8">
    <location>
        <begin position="96"/>
        <end position="113"/>
    </location>
</feature>
<comment type="similarity">
    <text evidence="2 8">Belongs to the 4-toluene sulfonate uptake permease (TSUP) (TC 2.A.102) family.</text>
</comment>
<keyword evidence="4 8" id="KW-1003">Cell membrane</keyword>
<dbReference type="PATRIC" id="fig|1195236.3.peg.4860"/>
<dbReference type="STRING" id="1195236.CTER_4677"/>
<evidence type="ECO:0000256" key="7">
    <source>
        <dbReference type="ARBA" id="ARBA00023136"/>
    </source>
</evidence>
<proteinExistence type="inferred from homology"/>
<comment type="caution">
    <text evidence="9">The sequence shown here is derived from an EMBL/GenBank/DDBJ whole genome shotgun (WGS) entry which is preliminary data.</text>
</comment>
<dbReference type="EMBL" id="AORV01000065">
    <property type="protein sequence ID" value="EMS69738.1"/>
    <property type="molecule type" value="Genomic_DNA"/>
</dbReference>
<dbReference type="PANTHER" id="PTHR30269:SF37">
    <property type="entry name" value="MEMBRANE TRANSPORTER PROTEIN"/>
    <property type="match status" value="1"/>
</dbReference>
<feature type="transmembrane region" description="Helical" evidence="8">
    <location>
        <begin position="133"/>
        <end position="155"/>
    </location>
</feature>
<reference evidence="9 10" key="1">
    <citation type="journal article" date="2013" name="Genome Announc.">
        <title>Draft Genome Sequence of the Cellulolytic, Mesophilic, Anaerobic Bacterium Clostridium termitidis Strain CT1112 (DSM 5398).</title>
        <authorList>
            <person name="Lal S."/>
            <person name="Ramachandran U."/>
            <person name="Zhang X."/>
            <person name="Munir R."/>
            <person name="Sparling R."/>
            <person name="Levin D.B."/>
        </authorList>
    </citation>
    <scope>NUCLEOTIDE SEQUENCE [LARGE SCALE GENOMIC DNA]</scope>
    <source>
        <strain evidence="9 10">CT1112</strain>
    </source>
</reference>
<organism evidence="9 10">
    <name type="scientific">Ruminiclostridium cellobioparum subsp. termitidis CT1112</name>
    <dbReference type="NCBI Taxonomy" id="1195236"/>
    <lineage>
        <taxon>Bacteria</taxon>
        <taxon>Bacillati</taxon>
        <taxon>Bacillota</taxon>
        <taxon>Clostridia</taxon>
        <taxon>Eubacteriales</taxon>
        <taxon>Oscillospiraceae</taxon>
        <taxon>Ruminiclostridium</taxon>
    </lineage>
</organism>
<dbReference type="Pfam" id="PF01925">
    <property type="entry name" value="TauE"/>
    <property type="match status" value="1"/>
</dbReference>
<name>S0FML4_RUMCE</name>
<dbReference type="PANTHER" id="PTHR30269">
    <property type="entry name" value="TRANSMEMBRANE PROTEIN YFCA"/>
    <property type="match status" value="1"/>
</dbReference>
<feature type="transmembrane region" description="Helical" evidence="8">
    <location>
        <begin position="223"/>
        <end position="241"/>
    </location>
</feature>
<evidence type="ECO:0000313" key="10">
    <source>
        <dbReference type="Proteomes" id="UP000014155"/>
    </source>
</evidence>
<sequence length="248" mass="26817">MEIQIYLFLAVSGAYLIKSLTGFGNTLIINSLLSIVKENRFITPVDLLLGLPANIYMAWKDREAIDVKIVAPLSIMVLAGNIPGILLLNMGGDKQLKTILGAVLVLLAIEMYVRKPRLSEAQGSKVNGPAIYMVGIISGVLMGLFGIGALLAAFIGRQTGSRSNYRGNLCFVFVIDNLFRLVMYCINGLINLKILAVSLSLLPAVAIGMFFGRKIDSKISDKAVKNAVIALLFISGIVYIVKNRVGII</sequence>
<dbReference type="eggNOG" id="COG0730">
    <property type="taxonomic scope" value="Bacteria"/>
</dbReference>
<keyword evidence="10" id="KW-1185">Reference proteome</keyword>
<accession>S0FML4</accession>
<evidence type="ECO:0000256" key="3">
    <source>
        <dbReference type="ARBA" id="ARBA00022448"/>
    </source>
</evidence>
<feature type="transmembrane region" description="Helical" evidence="8">
    <location>
        <begin position="71"/>
        <end position="89"/>
    </location>
</feature>
<keyword evidence="5 8" id="KW-0812">Transmembrane</keyword>
<dbReference type="AlphaFoldDB" id="S0FML4"/>
<comment type="subcellular location">
    <subcellularLocation>
        <location evidence="1 8">Cell membrane</location>
        <topology evidence="1 8">Multi-pass membrane protein</topology>
    </subcellularLocation>
</comment>
<keyword evidence="6 8" id="KW-1133">Transmembrane helix</keyword>